<dbReference type="Proteomes" id="UP000183255">
    <property type="component" value="Unassembled WGS sequence"/>
</dbReference>
<dbReference type="AlphaFoldDB" id="A0A1G8K5I7"/>
<evidence type="ECO:0000313" key="1">
    <source>
        <dbReference type="EMBL" id="SDI38672.1"/>
    </source>
</evidence>
<accession>A0A1G8K5I7</accession>
<reference evidence="1 2" key="1">
    <citation type="submission" date="2016-10" db="EMBL/GenBank/DDBJ databases">
        <authorList>
            <person name="de Groot N.N."/>
        </authorList>
    </citation>
    <scope>NUCLEOTIDE SEQUENCE [LARGE SCALE GENOMIC DNA]</scope>
    <source>
        <strain evidence="1 2">CGMCC 1.5058</strain>
    </source>
</reference>
<dbReference type="RefSeq" id="WP_031577759.1">
    <property type="nucleotide sequence ID" value="NZ_FNDZ01000002.1"/>
</dbReference>
<protein>
    <recommendedName>
        <fullName evidence="3">SipW-cognate class signal peptide</fullName>
    </recommendedName>
</protein>
<dbReference type="EMBL" id="FNDZ01000002">
    <property type="protein sequence ID" value="SDI38672.1"/>
    <property type="molecule type" value="Genomic_DNA"/>
</dbReference>
<proteinExistence type="predicted"/>
<evidence type="ECO:0008006" key="3">
    <source>
        <dbReference type="Google" id="ProtNLM"/>
    </source>
</evidence>
<evidence type="ECO:0000313" key="2">
    <source>
        <dbReference type="Proteomes" id="UP000183255"/>
    </source>
</evidence>
<gene>
    <name evidence="1" type="ORF">SAMN05421804_102209</name>
</gene>
<organism evidence="1 2">
    <name type="scientific">Proteiniclasticum ruminis</name>
    <dbReference type="NCBI Taxonomy" id="398199"/>
    <lineage>
        <taxon>Bacteria</taxon>
        <taxon>Bacillati</taxon>
        <taxon>Bacillota</taxon>
        <taxon>Clostridia</taxon>
        <taxon>Eubacteriales</taxon>
        <taxon>Clostridiaceae</taxon>
        <taxon>Proteiniclasticum</taxon>
    </lineage>
</organism>
<name>A0A1G8K5I7_9CLOT</name>
<sequence length="192" mass="21097">MKRNKRIIAVLAITSILAVMVFQTLAFFTAEDTALNRVTMGNVALILNDDTIDPETEDLKPFPVEGFDLVMPGDVIDKIVSVTNDGDNPIWVRVRLDRSIILAGEAADVDFNVLGLDLNDEDWTEGTDGWFYYNEILAPGETTENLFTQVTFPTSLGNAFMNARVEIDVLAQGVQSQNNGVTVQEAAGWPAE</sequence>